<dbReference type="GO" id="GO:0005524">
    <property type="term" value="F:ATP binding"/>
    <property type="evidence" value="ECO:0007669"/>
    <property type="project" value="UniProtKB-UniRule"/>
</dbReference>
<gene>
    <name evidence="15" type="primary">ftsH</name>
    <name evidence="19" type="ORF">C3B51_17685</name>
</gene>
<dbReference type="InterPro" id="IPR011546">
    <property type="entry name" value="Pept_M41_FtsH_extracell"/>
</dbReference>
<dbReference type="FunFam" id="3.40.50.300:FF:000001">
    <property type="entry name" value="ATP-dependent zinc metalloprotease FtsH"/>
    <property type="match status" value="1"/>
</dbReference>
<feature type="binding site" evidence="15">
    <location>
        <position position="416"/>
    </location>
    <ligand>
        <name>Zn(2+)</name>
        <dbReference type="ChEBI" id="CHEBI:29105"/>
        <note>catalytic</note>
    </ligand>
</feature>
<dbReference type="PANTHER" id="PTHR23076">
    <property type="entry name" value="METALLOPROTEASE M41 FTSH"/>
    <property type="match status" value="1"/>
</dbReference>
<proteinExistence type="inferred from homology"/>
<dbReference type="InterPro" id="IPR003960">
    <property type="entry name" value="ATPase_AAA_CS"/>
</dbReference>
<dbReference type="EMBL" id="PPUZ01000049">
    <property type="protein sequence ID" value="RZM76397.1"/>
    <property type="molecule type" value="Genomic_DNA"/>
</dbReference>
<dbReference type="PROSITE" id="PS00674">
    <property type="entry name" value="AAA"/>
    <property type="match status" value="1"/>
</dbReference>
<dbReference type="InterPro" id="IPR003593">
    <property type="entry name" value="AAA+_ATPase"/>
</dbReference>
<evidence type="ECO:0000256" key="6">
    <source>
        <dbReference type="ARBA" id="ARBA00022723"/>
    </source>
</evidence>
<evidence type="ECO:0000256" key="12">
    <source>
        <dbReference type="ARBA" id="ARBA00023049"/>
    </source>
</evidence>
<comment type="subunit">
    <text evidence="15">Homohexamer.</text>
</comment>
<feature type="binding site" evidence="15">
    <location>
        <position position="420"/>
    </location>
    <ligand>
        <name>Zn(2+)</name>
        <dbReference type="ChEBI" id="CHEBI:29105"/>
        <note>catalytic</note>
    </ligand>
</feature>
<keyword evidence="4 15" id="KW-0645">Protease</keyword>
<evidence type="ECO:0000256" key="17">
    <source>
        <dbReference type="SAM" id="MobiDB-lite"/>
    </source>
</evidence>
<dbReference type="GO" id="GO:0008270">
    <property type="term" value="F:zinc ion binding"/>
    <property type="evidence" value="ECO:0007669"/>
    <property type="project" value="UniProtKB-UniRule"/>
</dbReference>
<evidence type="ECO:0000313" key="20">
    <source>
        <dbReference type="Proteomes" id="UP000292345"/>
    </source>
</evidence>
<feature type="domain" description="AAA+ ATPase" evidence="18">
    <location>
        <begin position="186"/>
        <end position="325"/>
    </location>
</feature>
<comment type="subcellular location">
    <subcellularLocation>
        <location evidence="15">Cell membrane</location>
        <topology evidence="15">Multi-pass membrane protein</topology>
        <orientation evidence="15">Cytoplasmic side</orientation>
    </subcellularLocation>
    <subcellularLocation>
        <location evidence="1">Membrane</location>
    </subcellularLocation>
</comment>
<evidence type="ECO:0000256" key="7">
    <source>
        <dbReference type="ARBA" id="ARBA00022741"/>
    </source>
</evidence>
<dbReference type="Pfam" id="PF17862">
    <property type="entry name" value="AAA_lid_3"/>
    <property type="match status" value="1"/>
</dbReference>
<dbReference type="GO" id="GO:0006508">
    <property type="term" value="P:proteolysis"/>
    <property type="evidence" value="ECO:0007669"/>
    <property type="project" value="UniProtKB-KW"/>
</dbReference>
<evidence type="ECO:0000256" key="13">
    <source>
        <dbReference type="ARBA" id="ARBA00023136"/>
    </source>
</evidence>
<evidence type="ECO:0000256" key="9">
    <source>
        <dbReference type="ARBA" id="ARBA00022833"/>
    </source>
</evidence>
<evidence type="ECO:0000256" key="1">
    <source>
        <dbReference type="ARBA" id="ARBA00004370"/>
    </source>
</evidence>
<dbReference type="Pfam" id="PF01434">
    <property type="entry name" value="Peptidase_M41"/>
    <property type="match status" value="1"/>
</dbReference>
<keyword evidence="13 15" id="KW-0472">Membrane</keyword>
<evidence type="ECO:0000256" key="16">
    <source>
        <dbReference type="RuleBase" id="RU003651"/>
    </source>
</evidence>
<comment type="similarity">
    <text evidence="16">Belongs to the AAA ATPase family.</text>
</comment>
<dbReference type="GO" id="GO:0004176">
    <property type="term" value="F:ATP-dependent peptidase activity"/>
    <property type="evidence" value="ECO:0007669"/>
    <property type="project" value="InterPro"/>
</dbReference>
<evidence type="ECO:0000256" key="3">
    <source>
        <dbReference type="ARBA" id="ARBA00022475"/>
    </source>
</evidence>
<feature type="active site" evidence="15">
    <location>
        <position position="417"/>
    </location>
</feature>
<accession>A0A4Q7E3K3</accession>
<dbReference type="NCBIfam" id="TIGR01241">
    <property type="entry name" value="FtsH_fam"/>
    <property type="match status" value="1"/>
</dbReference>
<dbReference type="Pfam" id="PF00004">
    <property type="entry name" value="AAA"/>
    <property type="match status" value="1"/>
</dbReference>
<dbReference type="GO" id="GO:0030163">
    <property type="term" value="P:protein catabolic process"/>
    <property type="evidence" value="ECO:0007669"/>
    <property type="project" value="UniProtKB-UniRule"/>
</dbReference>
<comment type="cofactor">
    <cofactor evidence="15">
        <name>Zn(2+)</name>
        <dbReference type="ChEBI" id="CHEBI:29105"/>
    </cofactor>
    <text evidence="15">Binds 1 zinc ion per subunit.</text>
</comment>
<dbReference type="InterPro" id="IPR041569">
    <property type="entry name" value="AAA_lid_3"/>
</dbReference>
<dbReference type="RefSeq" id="WP_130245903.1">
    <property type="nucleotide sequence ID" value="NZ_PPUZ01000049.1"/>
</dbReference>
<keyword evidence="10 15" id="KW-0067">ATP-binding</keyword>
<dbReference type="Gene3D" id="3.40.50.300">
    <property type="entry name" value="P-loop containing nucleotide triphosphate hydrolases"/>
    <property type="match status" value="1"/>
</dbReference>
<evidence type="ECO:0000256" key="5">
    <source>
        <dbReference type="ARBA" id="ARBA00022692"/>
    </source>
</evidence>
<keyword evidence="3 15" id="KW-1003">Cell membrane</keyword>
<dbReference type="Gene3D" id="3.30.720.210">
    <property type="match status" value="1"/>
</dbReference>
<dbReference type="InterPro" id="IPR000642">
    <property type="entry name" value="Peptidase_M41"/>
</dbReference>
<organism evidence="19 20">
    <name type="scientific">Pseudoalteromonas rubra</name>
    <dbReference type="NCBI Taxonomy" id="43658"/>
    <lineage>
        <taxon>Bacteria</taxon>
        <taxon>Pseudomonadati</taxon>
        <taxon>Pseudomonadota</taxon>
        <taxon>Gammaproteobacteria</taxon>
        <taxon>Alteromonadales</taxon>
        <taxon>Pseudoalteromonadaceae</taxon>
        <taxon>Pseudoalteromonas</taxon>
    </lineage>
</organism>
<evidence type="ECO:0000256" key="8">
    <source>
        <dbReference type="ARBA" id="ARBA00022801"/>
    </source>
</evidence>
<dbReference type="FunFam" id="1.20.58.760:FF:000001">
    <property type="entry name" value="ATP-dependent zinc metalloprotease FtsH"/>
    <property type="match status" value="1"/>
</dbReference>
<evidence type="ECO:0000313" key="19">
    <source>
        <dbReference type="EMBL" id="RZM76397.1"/>
    </source>
</evidence>
<protein>
    <recommendedName>
        <fullName evidence="15">ATP-dependent zinc metalloprotease FtsH</fullName>
        <ecNumber evidence="15">3.4.24.-</ecNumber>
    </recommendedName>
</protein>
<dbReference type="GO" id="GO:0016887">
    <property type="term" value="F:ATP hydrolysis activity"/>
    <property type="evidence" value="ECO:0007669"/>
    <property type="project" value="UniProtKB-UniRule"/>
</dbReference>
<dbReference type="SUPFAM" id="SSF52540">
    <property type="entry name" value="P-loop containing nucleoside triphosphate hydrolases"/>
    <property type="match status" value="1"/>
</dbReference>
<keyword evidence="11 15" id="KW-1133">Transmembrane helix</keyword>
<evidence type="ECO:0000256" key="14">
    <source>
        <dbReference type="ARBA" id="ARBA00061570"/>
    </source>
</evidence>
<dbReference type="Gene3D" id="1.20.58.760">
    <property type="entry name" value="Peptidase M41"/>
    <property type="match status" value="1"/>
</dbReference>
<dbReference type="SMART" id="SM00382">
    <property type="entry name" value="AAA"/>
    <property type="match status" value="1"/>
</dbReference>
<feature type="binding site" evidence="15">
    <location>
        <position position="494"/>
    </location>
    <ligand>
        <name>Zn(2+)</name>
        <dbReference type="ChEBI" id="CHEBI:29105"/>
        <note>catalytic</note>
    </ligand>
</feature>
<evidence type="ECO:0000256" key="4">
    <source>
        <dbReference type="ARBA" id="ARBA00022670"/>
    </source>
</evidence>
<feature type="compositionally biased region" description="Polar residues" evidence="17">
    <location>
        <begin position="613"/>
        <end position="624"/>
    </location>
</feature>
<dbReference type="GO" id="GO:0004222">
    <property type="term" value="F:metalloendopeptidase activity"/>
    <property type="evidence" value="ECO:0007669"/>
    <property type="project" value="InterPro"/>
</dbReference>
<dbReference type="CDD" id="cd19501">
    <property type="entry name" value="RecA-like_FtsH"/>
    <property type="match status" value="1"/>
</dbReference>
<dbReference type="SUPFAM" id="SSF140990">
    <property type="entry name" value="FtsH protease domain-like"/>
    <property type="match status" value="1"/>
</dbReference>
<evidence type="ECO:0000256" key="15">
    <source>
        <dbReference type="HAMAP-Rule" id="MF_01458"/>
    </source>
</evidence>
<dbReference type="EC" id="3.4.24.-" evidence="15"/>
<name>A0A4Q7E3K3_9GAMM</name>
<comment type="function">
    <text evidence="15">Acts as a processive, ATP-dependent zinc metallopeptidase for both cytoplasmic and membrane proteins. Plays a role in the quality control of integral membrane proteins.</text>
</comment>
<reference evidence="19 20" key="1">
    <citation type="submission" date="2018-01" db="EMBL/GenBank/DDBJ databases">
        <title>Co-occurrence of chitin degradation, pigmentation and bioactivity in marine Pseudoalteromonas.</title>
        <authorList>
            <person name="Paulsen S."/>
            <person name="Gram L."/>
            <person name="Machado H."/>
        </authorList>
    </citation>
    <scope>NUCLEOTIDE SEQUENCE [LARGE SCALE GENOMIC DNA]</scope>
    <source>
        <strain evidence="19 20">S1946</strain>
    </source>
</reference>
<comment type="similarity">
    <text evidence="14 15">In the central section; belongs to the AAA ATPase family.</text>
</comment>
<feature type="binding site" evidence="15">
    <location>
        <begin position="194"/>
        <end position="201"/>
    </location>
    <ligand>
        <name>ATP</name>
        <dbReference type="ChEBI" id="CHEBI:30616"/>
    </ligand>
</feature>
<sequence>MAKNLILWLVIAVVLMTVFQSFNGGEQADRQTSYTQFVNEVRSGVVRDVNIDRTAGTITGIKNNGERFQTIMPLYDDDLINDLLKNDVNVKGVAPEEQSFLANIFISWFPMLLLIGVWIFFMRQMQGGGGKGAMSFGKSKARLMGEDQVKTTFADVAGCDEAKEDVTELVDFLRDPSKFQKLGGNIPKGVLMVGPPGTGKTLLAKAVAGEAKVPFFTISGSDFVEMFVGVGASRVRDMFDQAKKAAPCIIFIDEIDAVGRKRGAGMGGGHDEREQTLNQMLVEMDGFEGNEGIIVIAATNRPDVLDPALLRPGRFDRQVVVGLPDVRGREQILNVHMRKVPLDENVEASVIARGTPGFSGADLANLVNEAALFAARGNKRKVSMAEFDAAKDKIMMGAERKSMVMSEKEKEMTAYHEAGHAIVGRLVPEHDPVYKVSIIPRGRALGVTMYLPEQDRVSHSKEHLESMLSSLYGGRIAEAIIYGDDKVTTGASNDIERATDIARKMVTQWGLSPKLGPQMYMEEQGEMFMGGGSSRMAGVSDETAKLIDAEIKDFVTRNYNRAEQILKDNMDILHAMKDALMKYETIDAGQIDDLMERKEVRPPRDAHDRKPTDNGNTGASADTSNDVEKSENPSAPGSELDDKL</sequence>
<dbReference type="InterPro" id="IPR027417">
    <property type="entry name" value="P-loop_NTPase"/>
</dbReference>
<evidence type="ECO:0000259" key="18">
    <source>
        <dbReference type="SMART" id="SM00382"/>
    </source>
</evidence>
<dbReference type="InterPro" id="IPR037219">
    <property type="entry name" value="Peptidase_M41-like"/>
</dbReference>
<dbReference type="Proteomes" id="UP000292345">
    <property type="component" value="Unassembled WGS sequence"/>
</dbReference>
<evidence type="ECO:0000256" key="10">
    <source>
        <dbReference type="ARBA" id="ARBA00022840"/>
    </source>
</evidence>
<dbReference type="HAMAP" id="MF_01458">
    <property type="entry name" value="FtsH"/>
    <property type="match status" value="1"/>
</dbReference>
<dbReference type="InterPro" id="IPR005936">
    <property type="entry name" value="FtsH"/>
</dbReference>
<feature type="transmembrane region" description="Helical" evidence="15">
    <location>
        <begin position="100"/>
        <end position="121"/>
    </location>
</feature>
<dbReference type="Pfam" id="PF06480">
    <property type="entry name" value="FtsH_ext"/>
    <property type="match status" value="1"/>
</dbReference>
<dbReference type="Gene3D" id="1.10.8.60">
    <property type="match status" value="1"/>
</dbReference>
<dbReference type="NCBIfam" id="NF008004">
    <property type="entry name" value="PRK10733.1"/>
    <property type="match status" value="1"/>
</dbReference>
<feature type="compositionally biased region" description="Basic and acidic residues" evidence="17">
    <location>
        <begin position="599"/>
        <end position="612"/>
    </location>
</feature>
<comment type="caution">
    <text evidence="15">Lacks conserved residue(s) required for the propagation of feature annotation.</text>
</comment>
<dbReference type="InterPro" id="IPR003959">
    <property type="entry name" value="ATPase_AAA_core"/>
</dbReference>
<dbReference type="AlphaFoldDB" id="A0A4Q7E3K3"/>
<comment type="similarity">
    <text evidence="2 15">In the C-terminal section; belongs to the peptidase M41 family.</text>
</comment>
<keyword evidence="7 15" id="KW-0547">Nucleotide-binding</keyword>
<evidence type="ECO:0000256" key="11">
    <source>
        <dbReference type="ARBA" id="ARBA00022989"/>
    </source>
</evidence>
<dbReference type="PANTHER" id="PTHR23076:SF97">
    <property type="entry name" value="ATP-DEPENDENT ZINC METALLOPROTEASE YME1L1"/>
    <property type="match status" value="1"/>
</dbReference>
<keyword evidence="5 15" id="KW-0812">Transmembrane</keyword>
<feature type="region of interest" description="Disordered" evidence="17">
    <location>
        <begin position="599"/>
        <end position="644"/>
    </location>
</feature>
<evidence type="ECO:0000256" key="2">
    <source>
        <dbReference type="ARBA" id="ARBA00010044"/>
    </source>
</evidence>
<keyword evidence="6 15" id="KW-0479">Metal-binding</keyword>
<keyword evidence="12 15" id="KW-0482">Metalloprotease</keyword>
<comment type="caution">
    <text evidence="19">The sequence shown here is derived from an EMBL/GenBank/DDBJ whole genome shotgun (WGS) entry which is preliminary data.</text>
</comment>
<keyword evidence="8 15" id="KW-0378">Hydrolase</keyword>
<dbReference type="FunFam" id="1.10.8.60:FF:000001">
    <property type="entry name" value="ATP-dependent zinc metalloprotease FtsH"/>
    <property type="match status" value="1"/>
</dbReference>
<keyword evidence="9 15" id="KW-0862">Zinc</keyword>
<dbReference type="GO" id="GO:0005886">
    <property type="term" value="C:plasma membrane"/>
    <property type="evidence" value="ECO:0007669"/>
    <property type="project" value="UniProtKB-SubCell"/>
</dbReference>